<feature type="region of interest" description="Disordered" evidence="1">
    <location>
        <begin position="1"/>
        <end position="34"/>
    </location>
</feature>
<proteinExistence type="predicted"/>
<evidence type="ECO:0000256" key="1">
    <source>
        <dbReference type="SAM" id="MobiDB-lite"/>
    </source>
</evidence>
<dbReference type="Proteomes" id="UP001626550">
    <property type="component" value="Unassembled WGS sequence"/>
</dbReference>
<sequence length="352" mass="40775">MNPPLAPENEQNLNLDATYSDEILSPNASNTQDPELAKSLKLAKKLQERELFQLSSESSSSASFSSAEEDFDFAEMNRNEQLSVFTKIVLRAETFSRKQSLMVSNEDKPRISRFNKTNRRQKYQRSQSCRFTSFEPREQNKLVYPPDDSYYLPPRVLRFHFFFNCEFDEVGGITYGSGGALLSTLMRIIKRLHGIREMEIVDIFLTVRDSRQLLHAVEQMAAKTLETLNLTNLSKLISLADIERDNRALHEHHPEEQEPVLGNYSRLDEIGGDLTRTIESRWWFLREVRWLTARPKLFSWNPLCDIASAFSNLRTLTLSVSQLTSAMLMRLVYQTPLQRIILIRVSTHHTTH</sequence>
<keyword evidence="3" id="KW-1185">Reference proteome</keyword>
<protein>
    <submittedName>
        <fullName evidence="2">Uncharacterized protein</fullName>
    </submittedName>
</protein>
<comment type="caution">
    <text evidence="2">The sequence shown here is derived from an EMBL/GenBank/DDBJ whole genome shotgun (WGS) entry which is preliminary data.</text>
</comment>
<gene>
    <name evidence="2" type="ORF">Ciccas_002477</name>
</gene>
<accession>A0ABD2QH42</accession>
<evidence type="ECO:0000313" key="2">
    <source>
        <dbReference type="EMBL" id="KAL3318848.1"/>
    </source>
</evidence>
<dbReference type="AlphaFoldDB" id="A0ABD2QH42"/>
<name>A0ABD2QH42_9PLAT</name>
<reference evidence="2 3" key="1">
    <citation type="submission" date="2024-11" db="EMBL/GenBank/DDBJ databases">
        <title>Adaptive evolution of stress response genes in parasites aligns with host niche diversity.</title>
        <authorList>
            <person name="Hahn C."/>
            <person name="Resl P."/>
        </authorList>
    </citation>
    <scope>NUCLEOTIDE SEQUENCE [LARGE SCALE GENOMIC DNA]</scope>
    <source>
        <strain evidence="2">EGGRZ-B1_66</strain>
        <tissue evidence="2">Body</tissue>
    </source>
</reference>
<evidence type="ECO:0000313" key="3">
    <source>
        <dbReference type="Proteomes" id="UP001626550"/>
    </source>
</evidence>
<dbReference type="EMBL" id="JBJKFK010000196">
    <property type="protein sequence ID" value="KAL3318848.1"/>
    <property type="molecule type" value="Genomic_DNA"/>
</dbReference>
<organism evidence="2 3">
    <name type="scientific">Cichlidogyrus casuarinus</name>
    <dbReference type="NCBI Taxonomy" id="1844966"/>
    <lineage>
        <taxon>Eukaryota</taxon>
        <taxon>Metazoa</taxon>
        <taxon>Spiralia</taxon>
        <taxon>Lophotrochozoa</taxon>
        <taxon>Platyhelminthes</taxon>
        <taxon>Monogenea</taxon>
        <taxon>Monopisthocotylea</taxon>
        <taxon>Dactylogyridea</taxon>
        <taxon>Ancyrocephalidae</taxon>
        <taxon>Cichlidogyrus</taxon>
    </lineage>
</organism>